<dbReference type="PROSITE" id="PS50181">
    <property type="entry name" value="FBOX"/>
    <property type="match status" value="1"/>
</dbReference>
<dbReference type="AlphaFoldDB" id="A0A7J6UTE2"/>
<protein>
    <recommendedName>
        <fullName evidence="1">F-box domain-containing protein</fullName>
    </recommendedName>
</protein>
<evidence type="ECO:0000313" key="2">
    <source>
        <dbReference type="EMBL" id="KAF5175485.1"/>
    </source>
</evidence>
<dbReference type="Pfam" id="PF12937">
    <property type="entry name" value="F-box-like"/>
    <property type="match status" value="1"/>
</dbReference>
<sequence length="214" mass="25222">MATPRLKDVENQDNTKRDWLELPHDVMSLIFIKLGAIDILYRAQWVCSSWRNLSKQPYLFHSIDLCYKADNKDYCGIDYKLVKEAFDRSCGHLVEFFADEYWFSGGDYLDYFADNSIALKCFRFNLEGFTLEEELLLIDVVRKAPSLEEIGVSYYHHFPTVFLEEVEITEQTTKICEKSGKTVRLPNDDGKHRWDDYAPNFYQNHFYDLDSLGF</sequence>
<evidence type="ECO:0000313" key="3">
    <source>
        <dbReference type="Proteomes" id="UP000554482"/>
    </source>
</evidence>
<dbReference type="InterPro" id="IPR036047">
    <property type="entry name" value="F-box-like_dom_sf"/>
</dbReference>
<accession>A0A7J6UTE2</accession>
<dbReference type="PANTHER" id="PTHR38926:SF2">
    <property type="entry name" value="F-BOX_LRR-REPEAT PROTEIN 21-RELATED"/>
    <property type="match status" value="1"/>
</dbReference>
<dbReference type="SUPFAM" id="SSF81383">
    <property type="entry name" value="F-box domain"/>
    <property type="match status" value="1"/>
</dbReference>
<keyword evidence="3" id="KW-1185">Reference proteome</keyword>
<dbReference type="InterPro" id="IPR001810">
    <property type="entry name" value="F-box_dom"/>
</dbReference>
<organism evidence="2 3">
    <name type="scientific">Thalictrum thalictroides</name>
    <name type="common">Rue-anemone</name>
    <name type="synonym">Anemone thalictroides</name>
    <dbReference type="NCBI Taxonomy" id="46969"/>
    <lineage>
        <taxon>Eukaryota</taxon>
        <taxon>Viridiplantae</taxon>
        <taxon>Streptophyta</taxon>
        <taxon>Embryophyta</taxon>
        <taxon>Tracheophyta</taxon>
        <taxon>Spermatophyta</taxon>
        <taxon>Magnoliopsida</taxon>
        <taxon>Ranunculales</taxon>
        <taxon>Ranunculaceae</taxon>
        <taxon>Thalictroideae</taxon>
        <taxon>Thalictrum</taxon>
    </lineage>
</organism>
<proteinExistence type="predicted"/>
<gene>
    <name evidence="2" type="ORF">FRX31_034928</name>
</gene>
<dbReference type="Proteomes" id="UP000554482">
    <property type="component" value="Unassembled WGS sequence"/>
</dbReference>
<reference evidence="2 3" key="1">
    <citation type="submission" date="2020-06" db="EMBL/GenBank/DDBJ databases">
        <title>Transcriptomic and genomic resources for Thalictrum thalictroides and T. hernandezii: Facilitating candidate gene discovery in an emerging model plant lineage.</title>
        <authorList>
            <person name="Arias T."/>
            <person name="Riano-Pachon D.M."/>
            <person name="Di Stilio V.S."/>
        </authorList>
    </citation>
    <scope>NUCLEOTIDE SEQUENCE [LARGE SCALE GENOMIC DNA]</scope>
    <source>
        <strain evidence="3">cv. WT478/WT964</strain>
        <tissue evidence="2">Leaves</tissue>
    </source>
</reference>
<dbReference type="OrthoDB" id="2095648at2759"/>
<dbReference type="Gene3D" id="1.20.1280.50">
    <property type="match status" value="1"/>
</dbReference>
<comment type="caution">
    <text evidence="2">The sequence shown here is derived from an EMBL/GenBank/DDBJ whole genome shotgun (WGS) entry which is preliminary data.</text>
</comment>
<name>A0A7J6UTE2_THATH</name>
<evidence type="ECO:0000259" key="1">
    <source>
        <dbReference type="PROSITE" id="PS50181"/>
    </source>
</evidence>
<dbReference type="PANTHER" id="PTHR38926">
    <property type="entry name" value="F-BOX DOMAIN CONTAINING PROTEIN, EXPRESSED"/>
    <property type="match status" value="1"/>
</dbReference>
<feature type="domain" description="F-box" evidence="1">
    <location>
        <begin position="16"/>
        <end position="63"/>
    </location>
</feature>
<dbReference type="EMBL" id="JABWDY010043996">
    <property type="protein sequence ID" value="KAF5175485.1"/>
    <property type="molecule type" value="Genomic_DNA"/>
</dbReference>
<dbReference type="CDD" id="cd22164">
    <property type="entry name" value="F-box_AtSKIP19-like"/>
    <property type="match status" value="1"/>
</dbReference>